<dbReference type="AlphaFoldDB" id="A0A6A6PCM9"/>
<protein>
    <submittedName>
        <fullName evidence="3">Uncharacterized protein</fullName>
    </submittedName>
</protein>
<keyword evidence="2" id="KW-0472">Membrane</keyword>
<evidence type="ECO:0000313" key="3">
    <source>
        <dbReference type="EMBL" id="KAF2461731.1"/>
    </source>
</evidence>
<dbReference type="EMBL" id="MU001671">
    <property type="protein sequence ID" value="KAF2461731.1"/>
    <property type="molecule type" value="Genomic_DNA"/>
</dbReference>
<proteinExistence type="predicted"/>
<keyword evidence="2" id="KW-0812">Transmembrane</keyword>
<keyword evidence="4" id="KW-1185">Reference proteome</keyword>
<organism evidence="3 4">
    <name type="scientific">Lineolata rhizophorae</name>
    <dbReference type="NCBI Taxonomy" id="578093"/>
    <lineage>
        <taxon>Eukaryota</taxon>
        <taxon>Fungi</taxon>
        <taxon>Dikarya</taxon>
        <taxon>Ascomycota</taxon>
        <taxon>Pezizomycotina</taxon>
        <taxon>Dothideomycetes</taxon>
        <taxon>Dothideomycetes incertae sedis</taxon>
        <taxon>Lineolatales</taxon>
        <taxon>Lineolataceae</taxon>
        <taxon>Lineolata</taxon>
    </lineage>
</organism>
<evidence type="ECO:0000256" key="1">
    <source>
        <dbReference type="SAM" id="MobiDB-lite"/>
    </source>
</evidence>
<gene>
    <name evidence="3" type="ORF">BDY21DRAFT_376600</name>
</gene>
<reference evidence="3" key="1">
    <citation type="journal article" date="2020" name="Stud. Mycol.">
        <title>101 Dothideomycetes genomes: a test case for predicting lifestyles and emergence of pathogens.</title>
        <authorList>
            <person name="Haridas S."/>
            <person name="Albert R."/>
            <person name="Binder M."/>
            <person name="Bloem J."/>
            <person name="Labutti K."/>
            <person name="Salamov A."/>
            <person name="Andreopoulos B."/>
            <person name="Baker S."/>
            <person name="Barry K."/>
            <person name="Bills G."/>
            <person name="Bluhm B."/>
            <person name="Cannon C."/>
            <person name="Castanera R."/>
            <person name="Culley D."/>
            <person name="Daum C."/>
            <person name="Ezra D."/>
            <person name="Gonzalez J."/>
            <person name="Henrissat B."/>
            <person name="Kuo A."/>
            <person name="Liang C."/>
            <person name="Lipzen A."/>
            <person name="Lutzoni F."/>
            <person name="Magnuson J."/>
            <person name="Mondo S."/>
            <person name="Nolan M."/>
            <person name="Ohm R."/>
            <person name="Pangilinan J."/>
            <person name="Park H.-J."/>
            <person name="Ramirez L."/>
            <person name="Alfaro M."/>
            <person name="Sun H."/>
            <person name="Tritt A."/>
            <person name="Yoshinaga Y."/>
            <person name="Zwiers L.-H."/>
            <person name="Turgeon B."/>
            <person name="Goodwin S."/>
            <person name="Spatafora J."/>
            <person name="Crous P."/>
            <person name="Grigoriev I."/>
        </authorList>
    </citation>
    <scope>NUCLEOTIDE SEQUENCE</scope>
    <source>
        <strain evidence="3">ATCC 16933</strain>
    </source>
</reference>
<evidence type="ECO:0000256" key="2">
    <source>
        <dbReference type="SAM" id="Phobius"/>
    </source>
</evidence>
<keyword evidence="2" id="KW-1133">Transmembrane helix</keyword>
<evidence type="ECO:0000313" key="4">
    <source>
        <dbReference type="Proteomes" id="UP000799766"/>
    </source>
</evidence>
<feature type="transmembrane region" description="Helical" evidence="2">
    <location>
        <begin position="12"/>
        <end position="35"/>
    </location>
</feature>
<feature type="region of interest" description="Disordered" evidence="1">
    <location>
        <begin position="113"/>
        <end position="143"/>
    </location>
</feature>
<accession>A0A6A6PCM9</accession>
<sequence length="143" mass="14934">MAGESLKVRGSGGVSGMVVVVLVLVPVPLLLWSVYGESTGTRERRWYNARTRRLMATLSSPQQRSRRLDRAPISVGEVVRAAGSATAAATTAAAAVLLRIWLIAERPASLSTRSTATAAAAGQQGSRRNADNTGVADIDGSDS</sequence>
<feature type="compositionally biased region" description="Low complexity" evidence="1">
    <location>
        <begin position="113"/>
        <end position="127"/>
    </location>
</feature>
<name>A0A6A6PCM9_9PEZI</name>
<dbReference type="Proteomes" id="UP000799766">
    <property type="component" value="Unassembled WGS sequence"/>
</dbReference>